<proteinExistence type="predicted"/>
<dbReference type="InterPro" id="IPR011453">
    <property type="entry name" value="DUF1559"/>
</dbReference>
<evidence type="ECO:0000259" key="2">
    <source>
        <dbReference type="Pfam" id="PF07596"/>
    </source>
</evidence>
<evidence type="ECO:0000313" key="4">
    <source>
        <dbReference type="Proteomes" id="UP000320421"/>
    </source>
</evidence>
<dbReference type="PROSITE" id="PS00409">
    <property type="entry name" value="PROKAR_NTER_METHYL"/>
    <property type="match status" value="1"/>
</dbReference>
<feature type="transmembrane region" description="Helical" evidence="1">
    <location>
        <begin position="20"/>
        <end position="38"/>
    </location>
</feature>
<organism evidence="3 4">
    <name type="scientific">Gimesia chilikensis</name>
    <dbReference type="NCBI Taxonomy" id="2605989"/>
    <lineage>
        <taxon>Bacteria</taxon>
        <taxon>Pseudomonadati</taxon>
        <taxon>Planctomycetota</taxon>
        <taxon>Planctomycetia</taxon>
        <taxon>Planctomycetales</taxon>
        <taxon>Planctomycetaceae</taxon>
        <taxon>Gimesia</taxon>
    </lineage>
</organism>
<keyword evidence="1" id="KW-1133">Transmembrane helix</keyword>
<evidence type="ECO:0000313" key="3">
    <source>
        <dbReference type="EMBL" id="QDT20254.1"/>
    </source>
</evidence>
<keyword evidence="1" id="KW-0812">Transmembrane</keyword>
<dbReference type="EMBL" id="CP036266">
    <property type="protein sequence ID" value="QDT20254.1"/>
    <property type="molecule type" value="Genomic_DNA"/>
</dbReference>
<dbReference type="PANTHER" id="PTHR30093:SF2">
    <property type="entry name" value="TYPE II SECRETION SYSTEM PROTEIN H"/>
    <property type="match status" value="1"/>
</dbReference>
<dbReference type="NCBIfam" id="TIGR02532">
    <property type="entry name" value="IV_pilin_GFxxxE"/>
    <property type="match status" value="1"/>
</dbReference>
<accession>A0A517PLK9</accession>
<dbReference type="InterPro" id="IPR012902">
    <property type="entry name" value="N_methyl_site"/>
</dbReference>
<dbReference type="PANTHER" id="PTHR30093">
    <property type="entry name" value="GENERAL SECRETION PATHWAY PROTEIN G"/>
    <property type="match status" value="1"/>
</dbReference>
<name>A0A517PLK9_9PLAN</name>
<dbReference type="AlphaFoldDB" id="A0A517PLK9"/>
<dbReference type="NCBIfam" id="TIGR04294">
    <property type="entry name" value="pre_pil_HX9DG"/>
    <property type="match status" value="1"/>
</dbReference>
<dbReference type="InterPro" id="IPR027558">
    <property type="entry name" value="Pre_pil_HX9DG_C"/>
</dbReference>
<sequence>MKKSPTYGNITVRGFTLIELLVVIAIIAILIALLLPAVQQAREAARRAQCKNNLKQLVLAMHNYESAYTRLPSGGNGGGSTMASSDAFSVYARLLPFVEQANAQNELDFNLPVLNGSPPAFHNPASKILIPFFMCPSDSAPQTAEVMFGSMSFGTGLAGTNYFGNTGTGISGGGKEYYDPAFPTDGIFYFDSSTRFADITDGTTNTMIMAEALRGPGSDLSATPLLGLQKPYRVAANLSSGRSRNGTAPGGVSPMFSESDIQSATSWRGDRGFPWIWGQASATLFNTYLGPNAHLPDAFAHSRGWFAARSLHSGGVNIGLADGSVRFVSENINLDLWRGLSTRGGGEVIGNF</sequence>
<dbReference type="Proteomes" id="UP000320421">
    <property type="component" value="Chromosome"/>
</dbReference>
<dbReference type="Gene3D" id="3.30.700.10">
    <property type="entry name" value="Glycoprotein, Type 4 Pilin"/>
    <property type="match status" value="1"/>
</dbReference>
<protein>
    <submittedName>
        <fullName evidence="3">Putative major pilin subunit</fullName>
    </submittedName>
</protein>
<keyword evidence="1" id="KW-0472">Membrane</keyword>
<dbReference type="Pfam" id="PF07596">
    <property type="entry name" value="SBP_bac_10"/>
    <property type="match status" value="1"/>
</dbReference>
<feature type="domain" description="DUF1559" evidence="2">
    <location>
        <begin position="39"/>
        <end position="334"/>
    </location>
</feature>
<evidence type="ECO:0000256" key="1">
    <source>
        <dbReference type="SAM" id="Phobius"/>
    </source>
</evidence>
<keyword evidence="4" id="KW-1185">Reference proteome</keyword>
<dbReference type="SUPFAM" id="SSF54523">
    <property type="entry name" value="Pili subunits"/>
    <property type="match status" value="1"/>
</dbReference>
<dbReference type="InterPro" id="IPR045584">
    <property type="entry name" value="Pilin-like"/>
</dbReference>
<gene>
    <name evidence="3" type="ORF">HG66A1_20390</name>
</gene>
<reference evidence="3 4" key="1">
    <citation type="submission" date="2019-02" db="EMBL/GenBank/DDBJ databases">
        <title>Deep-cultivation of Planctomycetes and their phenomic and genomic characterization uncovers novel biology.</title>
        <authorList>
            <person name="Wiegand S."/>
            <person name="Jogler M."/>
            <person name="Boedeker C."/>
            <person name="Pinto D."/>
            <person name="Vollmers J."/>
            <person name="Rivas-Marin E."/>
            <person name="Kohn T."/>
            <person name="Peeters S.H."/>
            <person name="Heuer A."/>
            <person name="Rast P."/>
            <person name="Oberbeckmann S."/>
            <person name="Bunk B."/>
            <person name="Jeske O."/>
            <person name="Meyerdierks A."/>
            <person name="Storesund J.E."/>
            <person name="Kallscheuer N."/>
            <person name="Luecker S."/>
            <person name="Lage O.M."/>
            <person name="Pohl T."/>
            <person name="Merkel B.J."/>
            <person name="Hornburger P."/>
            <person name="Mueller R.-W."/>
            <person name="Bruemmer F."/>
            <person name="Labrenz M."/>
            <person name="Spormann A.M."/>
            <person name="Op den Camp H."/>
            <person name="Overmann J."/>
            <person name="Amann R."/>
            <person name="Jetten M.S.M."/>
            <person name="Mascher T."/>
            <person name="Medema M.H."/>
            <person name="Devos D.P."/>
            <person name="Kaster A.-K."/>
            <person name="Ovreas L."/>
            <person name="Rohde M."/>
            <person name="Galperin M.Y."/>
            <person name="Jogler C."/>
        </authorList>
    </citation>
    <scope>NUCLEOTIDE SEQUENCE [LARGE SCALE GENOMIC DNA]</scope>
    <source>
        <strain evidence="3 4">HG66A1</strain>
    </source>
</reference>
<dbReference type="Pfam" id="PF07963">
    <property type="entry name" value="N_methyl"/>
    <property type="match status" value="1"/>
</dbReference>
<dbReference type="RefSeq" id="WP_197997073.1">
    <property type="nucleotide sequence ID" value="NZ_CP036266.1"/>
</dbReference>